<accession>A0AAV4MV40</accession>
<evidence type="ECO:0000313" key="2">
    <source>
        <dbReference type="Proteomes" id="UP001054837"/>
    </source>
</evidence>
<gene>
    <name evidence="1" type="ORF">CDAR_426151</name>
</gene>
<dbReference type="Proteomes" id="UP001054837">
    <property type="component" value="Unassembled WGS sequence"/>
</dbReference>
<dbReference type="EMBL" id="BPLQ01000866">
    <property type="protein sequence ID" value="GIX75846.1"/>
    <property type="molecule type" value="Genomic_DNA"/>
</dbReference>
<evidence type="ECO:0000313" key="1">
    <source>
        <dbReference type="EMBL" id="GIX75846.1"/>
    </source>
</evidence>
<keyword evidence="2" id="KW-1185">Reference proteome</keyword>
<comment type="caution">
    <text evidence="1">The sequence shown here is derived from an EMBL/GenBank/DDBJ whole genome shotgun (WGS) entry which is preliminary data.</text>
</comment>
<reference evidence="1 2" key="1">
    <citation type="submission" date="2021-06" db="EMBL/GenBank/DDBJ databases">
        <title>Caerostris darwini draft genome.</title>
        <authorList>
            <person name="Kono N."/>
            <person name="Arakawa K."/>
        </authorList>
    </citation>
    <scope>NUCLEOTIDE SEQUENCE [LARGE SCALE GENOMIC DNA]</scope>
</reference>
<feature type="non-terminal residue" evidence="1">
    <location>
        <position position="55"/>
    </location>
</feature>
<sequence length="55" mass="5846">MTTIPIQIPGVVPPANPSGTLNKSSISKHVLTTILQEVLGLDSYLSPVLLTFQSQ</sequence>
<dbReference type="AlphaFoldDB" id="A0AAV4MV40"/>
<proteinExistence type="predicted"/>
<organism evidence="1 2">
    <name type="scientific">Caerostris darwini</name>
    <dbReference type="NCBI Taxonomy" id="1538125"/>
    <lineage>
        <taxon>Eukaryota</taxon>
        <taxon>Metazoa</taxon>
        <taxon>Ecdysozoa</taxon>
        <taxon>Arthropoda</taxon>
        <taxon>Chelicerata</taxon>
        <taxon>Arachnida</taxon>
        <taxon>Araneae</taxon>
        <taxon>Araneomorphae</taxon>
        <taxon>Entelegynae</taxon>
        <taxon>Araneoidea</taxon>
        <taxon>Araneidae</taxon>
        <taxon>Caerostris</taxon>
    </lineage>
</organism>
<protein>
    <submittedName>
        <fullName evidence="1">Uncharacterized protein</fullName>
    </submittedName>
</protein>
<name>A0AAV4MV40_9ARAC</name>